<proteinExistence type="predicted"/>
<organism evidence="1 2">
    <name type="scientific">Rhodoferax ferrireducens</name>
    <dbReference type="NCBI Taxonomy" id="192843"/>
    <lineage>
        <taxon>Bacteria</taxon>
        <taxon>Pseudomonadati</taxon>
        <taxon>Pseudomonadota</taxon>
        <taxon>Betaproteobacteria</taxon>
        <taxon>Burkholderiales</taxon>
        <taxon>Comamonadaceae</taxon>
        <taxon>Rhodoferax</taxon>
    </lineage>
</organism>
<protein>
    <recommendedName>
        <fullName evidence="3">DUF1015 domain-containing protein</fullName>
    </recommendedName>
</protein>
<accession>A0A1W9KWK5</accession>
<dbReference type="Proteomes" id="UP000192505">
    <property type="component" value="Unassembled WGS sequence"/>
</dbReference>
<dbReference type="PANTHER" id="PTHR36454">
    <property type="entry name" value="LMO2823 PROTEIN"/>
    <property type="match status" value="1"/>
</dbReference>
<dbReference type="PANTHER" id="PTHR36454:SF1">
    <property type="entry name" value="DUF1015 DOMAIN-CONTAINING PROTEIN"/>
    <property type="match status" value="1"/>
</dbReference>
<gene>
    <name evidence="1" type="ORF">BWK72_03355</name>
</gene>
<evidence type="ECO:0008006" key="3">
    <source>
        <dbReference type="Google" id="ProtNLM"/>
    </source>
</evidence>
<name>A0A1W9KWK5_9BURK</name>
<dbReference type="EMBL" id="MTEI01000002">
    <property type="protein sequence ID" value="OQW89029.1"/>
    <property type="molecule type" value="Genomic_DNA"/>
</dbReference>
<dbReference type="Pfam" id="PF06245">
    <property type="entry name" value="DUF1015"/>
    <property type="match status" value="1"/>
</dbReference>
<sequence length="438" mass="47563">MKNFTDIGIQIPQVVLPQPGTDLHKWAVVACDQYTSEPAYWQEVQQLVGEAPSTLNLIFPEVYLEQPGAPERIAAIKSTMDSYLQADLFAPHEGLVYVERSVAGKTRHGIMLCLDLECYDIRAGSASLIRPTEGTIVDRLPPRIKIRESAALELPHILVLIDDPAHSVIAPLTRAKADFAPLYNVELMQGGGHLAGFAVPAGAEDQVVQALRALAQSDTFAAKYGVGQDQPVLLFAMGDGNHSLATAKAIWDKKKPLVGMDHPSRYALVEIENVHDEGLEFEPIHRALFGLKKNLLAELSSAWGEGFRYTEVATAEAMRQRVDGAQGNTQAIGLLGGGQSFGVIEITQPMSTLAVGSLQAFLDQFLKDGGAEAIDYVHGADVLERLALQPGNAGFYLAGLPKSDLFKTVILEGALPRKTFSLGEAHEKRFYMEARKIA</sequence>
<evidence type="ECO:0000313" key="1">
    <source>
        <dbReference type="EMBL" id="OQW89029.1"/>
    </source>
</evidence>
<reference evidence="1 2" key="1">
    <citation type="submission" date="2017-01" db="EMBL/GenBank/DDBJ databases">
        <title>Novel large sulfur bacteria in the metagenomes of groundwater-fed chemosynthetic microbial mats in the Lake Huron basin.</title>
        <authorList>
            <person name="Sharrar A.M."/>
            <person name="Flood B.E."/>
            <person name="Bailey J.V."/>
            <person name="Jones D.S."/>
            <person name="Biddanda B."/>
            <person name="Ruberg S.A."/>
            <person name="Marcus D.N."/>
            <person name="Dick G.J."/>
        </authorList>
    </citation>
    <scope>NUCLEOTIDE SEQUENCE [LARGE SCALE GENOMIC DNA]</scope>
    <source>
        <strain evidence="1">A7</strain>
    </source>
</reference>
<dbReference type="AlphaFoldDB" id="A0A1W9KWK5"/>
<dbReference type="InterPro" id="IPR008323">
    <property type="entry name" value="UCP033563"/>
</dbReference>
<comment type="caution">
    <text evidence="1">The sequence shown here is derived from an EMBL/GenBank/DDBJ whole genome shotgun (WGS) entry which is preliminary data.</text>
</comment>
<evidence type="ECO:0000313" key="2">
    <source>
        <dbReference type="Proteomes" id="UP000192505"/>
    </source>
</evidence>